<dbReference type="Pfam" id="PF02562">
    <property type="entry name" value="PhoH"/>
    <property type="match status" value="1"/>
</dbReference>
<dbReference type="AlphaFoldDB" id="A0A1I7G8D7"/>
<evidence type="ECO:0000313" key="9">
    <source>
        <dbReference type="EMBL" id="SFU44516.1"/>
    </source>
</evidence>
<evidence type="ECO:0000256" key="6">
    <source>
        <dbReference type="ARBA" id="ARBA00039970"/>
    </source>
</evidence>
<keyword evidence="10" id="KW-1185">Reference proteome</keyword>
<dbReference type="InterPro" id="IPR051451">
    <property type="entry name" value="PhoH2-like"/>
</dbReference>
<evidence type="ECO:0000313" key="10">
    <source>
        <dbReference type="Proteomes" id="UP000198817"/>
    </source>
</evidence>
<dbReference type="PANTHER" id="PTHR30473">
    <property type="entry name" value="PROTEIN PHOH"/>
    <property type="match status" value="1"/>
</dbReference>
<dbReference type="InterPro" id="IPR027417">
    <property type="entry name" value="P-loop_NTPase"/>
</dbReference>
<organism evidence="9 10">
    <name type="scientific">Eubacterium pyruvativorans</name>
    <dbReference type="NCBI Taxonomy" id="155865"/>
    <lineage>
        <taxon>Bacteria</taxon>
        <taxon>Bacillati</taxon>
        <taxon>Bacillota</taxon>
        <taxon>Clostridia</taxon>
        <taxon>Eubacteriales</taxon>
        <taxon>Eubacteriaceae</taxon>
        <taxon>Eubacterium</taxon>
    </lineage>
</organism>
<dbReference type="GO" id="GO:0005829">
    <property type="term" value="C:cytosol"/>
    <property type="evidence" value="ECO:0007669"/>
    <property type="project" value="TreeGrafter"/>
</dbReference>
<evidence type="ECO:0000256" key="5">
    <source>
        <dbReference type="ARBA" id="ARBA00022840"/>
    </source>
</evidence>
<evidence type="ECO:0000256" key="3">
    <source>
        <dbReference type="ARBA" id="ARBA00022490"/>
    </source>
</evidence>
<feature type="region of interest" description="Disordered" evidence="7">
    <location>
        <begin position="1"/>
        <end position="48"/>
    </location>
</feature>
<gene>
    <name evidence="9" type="ORF">SAMN05216508_10542</name>
</gene>
<dbReference type="SUPFAM" id="SSF52540">
    <property type="entry name" value="P-loop containing nucleoside triphosphate hydrolases"/>
    <property type="match status" value="1"/>
</dbReference>
<feature type="domain" description="PhoH-like protein" evidence="8">
    <location>
        <begin position="159"/>
        <end position="362"/>
    </location>
</feature>
<evidence type="ECO:0000256" key="4">
    <source>
        <dbReference type="ARBA" id="ARBA00022741"/>
    </source>
</evidence>
<feature type="compositionally biased region" description="Gly residues" evidence="7">
    <location>
        <begin position="36"/>
        <end position="46"/>
    </location>
</feature>
<feature type="compositionally biased region" description="Basic and acidic residues" evidence="7">
    <location>
        <begin position="1"/>
        <end position="13"/>
    </location>
</feature>
<accession>A0A1I7G8D7</accession>
<evidence type="ECO:0000256" key="1">
    <source>
        <dbReference type="ARBA" id="ARBA00004496"/>
    </source>
</evidence>
<evidence type="ECO:0000259" key="8">
    <source>
        <dbReference type="Pfam" id="PF02562"/>
    </source>
</evidence>
<protein>
    <recommendedName>
        <fullName evidence="6">PhoH-like protein</fullName>
    </recommendedName>
</protein>
<dbReference type="EMBL" id="FPBT01000005">
    <property type="protein sequence ID" value="SFU44516.1"/>
    <property type="molecule type" value="Genomic_DNA"/>
</dbReference>
<proteinExistence type="inferred from homology"/>
<dbReference type="PANTHER" id="PTHR30473:SF1">
    <property type="entry name" value="PHOH-LIKE PROTEIN"/>
    <property type="match status" value="1"/>
</dbReference>
<dbReference type="STRING" id="155865.SAMN05216515_10643"/>
<keyword evidence="4" id="KW-0547">Nucleotide-binding</keyword>
<feature type="compositionally biased region" description="Low complexity" evidence="7">
    <location>
        <begin position="26"/>
        <end position="35"/>
    </location>
</feature>
<comment type="similarity">
    <text evidence="2">Belongs to the PhoH family.</text>
</comment>
<name>A0A1I7G8D7_9FIRM</name>
<dbReference type="FunFam" id="3.40.50.300:FF:000013">
    <property type="entry name" value="PhoH family ATPase"/>
    <property type="match status" value="1"/>
</dbReference>
<comment type="subcellular location">
    <subcellularLocation>
        <location evidence="1">Cytoplasm</location>
    </subcellularLocation>
</comment>
<evidence type="ECO:0000256" key="7">
    <source>
        <dbReference type="SAM" id="MobiDB-lite"/>
    </source>
</evidence>
<reference evidence="9 10" key="1">
    <citation type="submission" date="2016-10" db="EMBL/GenBank/DDBJ databases">
        <authorList>
            <person name="de Groot N.N."/>
        </authorList>
    </citation>
    <scope>NUCLEOTIDE SEQUENCE [LARGE SCALE GENOMIC DNA]</scope>
    <source>
        <strain evidence="9 10">KHGC13</strain>
    </source>
</reference>
<dbReference type="InterPro" id="IPR003714">
    <property type="entry name" value="PhoH"/>
</dbReference>
<dbReference type="GO" id="GO:0005524">
    <property type="term" value="F:ATP binding"/>
    <property type="evidence" value="ECO:0007669"/>
    <property type="project" value="UniProtKB-KW"/>
</dbReference>
<sequence>MNREEYTNDDRRKGVQVAGPGVERSGTMAGARPGAAGPGITTGAGPGITDSAMIHIPLEDDIDRQTLFGSMDANLQLIREATGVDIIQRDDGLTLKGPAKYIQDARRILEELETMIRKGEKIDSQKLHYVIALESEGVSYGEHNVSGDTIAFTCQGRPIKPKTIGQKRYVNSIRKRDVVFAIGPAGTGKTYLAVAMAVRAMKNKEVQKIILARPAVEAGENLGFLPGDLQDKVDPYLRPLYDALYDMLGREKALALKEKEIIEVVPLAYMRGRTLDDAFIILDEAQNTTREQMKMFLTRMGFGSKIVVTGDVTQIDLPKGRKSGLVEAEKILKDVKGIDFCYLKGVDVVRHEMVKRIISAYDEYYKNHPDSRSDSGARRRNGQK</sequence>
<dbReference type="Gene3D" id="3.40.50.300">
    <property type="entry name" value="P-loop containing nucleotide triphosphate hydrolases"/>
    <property type="match status" value="1"/>
</dbReference>
<keyword evidence="5" id="KW-0067">ATP-binding</keyword>
<evidence type="ECO:0000256" key="2">
    <source>
        <dbReference type="ARBA" id="ARBA00010393"/>
    </source>
</evidence>
<dbReference type="Proteomes" id="UP000198817">
    <property type="component" value="Unassembled WGS sequence"/>
</dbReference>
<keyword evidence="3" id="KW-0963">Cytoplasm</keyword>